<organism evidence="1">
    <name type="scientific">marine sediment metagenome</name>
    <dbReference type="NCBI Taxonomy" id="412755"/>
    <lineage>
        <taxon>unclassified sequences</taxon>
        <taxon>metagenomes</taxon>
        <taxon>ecological metagenomes</taxon>
    </lineage>
</organism>
<gene>
    <name evidence="1" type="ORF">LCGC14_0009490</name>
</gene>
<comment type="caution">
    <text evidence="1">The sequence shown here is derived from an EMBL/GenBank/DDBJ whole genome shotgun (WGS) entry which is preliminary data.</text>
</comment>
<protein>
    <submittedName>
        <fullName evidence="1">Uncharacterized protein</fullName>
    </submittedName>
</protein>
<name>A0A0F9YKY5_9ZZZZ</name>
<dbReference type="AlphaFoldDB" id="A0A0F9YKY5"/>
<reference evidence="1" key="1">
    <citation type="journal article" date="2015" name="Nature">
        <title>Complex archaea that bridge the gap between prokaryotes and eukaryotes.</title>
        <authorList>
            <person name="Spang A."/>
            <person name="Saw J.H."/>
            <person name="Jorgensen S.L."/>
            <person name="Zaremba-Niedzwiedzka K."/>
            <person name="Martijn J."/>
            <person name="Lind A.E."/>
            <person name="van Eijk R."/>
            <person name="Schleper C."/>
            <person name="Guy L."/>
            <person name="Ettema T.J."/>
        </authorList>
    </citation>
    <scope>NUCLEOTIDE SEQUENCE</scope>
</reference>
<sequence length="132" mass="14722">MARVHSGEVAHYDFLQFEHLELIRHARALHHPPATLSESARTQLTNVAEQLLTQTNELEWVIADYLRAHAMADIMQTHIDDPAMNNTVEGLGDPVARLSGYKNTVEQMMTAMQSAAITSTAHQMQTIFAAAR</sequence>
<accession>A0A0F9YKY5</accession>
<evidence type="ECO:0000313" key="1">
    <source>
        <dbReference type="EMBL" id="KKO12932.1"/>
    </source>
</evidence>
<proteinExistence type="predicted"/>
<dbReference type="EMBL" id="LAZR01000001">
    <property type="protein sequence ID" value="KKO12932.1"/>
    <property type="molecule type" value="Genomic_DNA"/>
</dbReference>